<dbReference type="Gene3D" id="3.30.1140.40">
    <property type="entry name" value="Tctex-1"/>
    <property type="match status" value="1"/>
</dbReference>
<gene>
    <name evidence="1" type="ORF">CC77DRAFT_1063661</name>
</gene>
<dbReference type="KEGG" id="aalt:CC77DRAFT_1063661"/>
<dbReference type="InterPro" id="IPR005334">
    <property type="entry name" value="Tctex-1-like"/>
</dbReference>
<organism evidence="1 2">
    <name type="scientific">Alternaria alternata</name>
    <name type="common">Alternaria rot fungus</name>
    <name type="synonym">Torula alternata</name>
    <dbReference type="NCBI Taxonomy" id="5599"/>
    <lineage>
        <taxon>Eukaryota</taxon>
        <taxon>Fungi</taxon>
        <taxon>Dikarya</taxon>
        <taxon>Ascomycota</taxon>
        <taxon>Pezizomycotina</taxon>
        <taxon>Dothideomycetes</taxon>
        <taxon>Pleosporomycetidae</taxon>
        <taxon>Pleosporales</taxon>
        <taxon>Pleosporineae</taxon>
        <taxon>Pleosporaceae</taxon>
        <taxon>Alternaria</taxon>
        <taxon>Alternaria sect. Alternaria</taxon>
        <taxon>Alternaria alternata complex</taxon>
    </lineage>
</organism>
<dbReference type="GO" id="GO:0005868">
    <property type="term" value="C:cytoplasmic dynein complex"/>
    <property type="evidence" value="ECO:0007669"/>
    <property type="project" value="TreeGrafter"/>
</dbReference>
<name>A0A177DF12_ALTAL</name>
<sequence>MPSKLSLMRVAMGNPCKFTPSLGLSCRPRDSIGSEAACGDGPVPGCHLRTCHVYPTPAADASFVQTLILGSKHDIYVSSHYVPVRDIDKPPAPHFTTSLYSTVNTMASASPLPTSELEQIAQQACEQAIGAAESYDHTKVGDWNSEIIQYILKTLISKTTPSSESSTPETPSQPAYKYIANSTVIQHIGSPAEPDKHGRRGMHSAVGAFWNNEKDGTYSYKWEAAEKKGMDIVITITWIAI</sequence>
<reference evidence="1 2" key="1">
    <citation type="submission" date="2016-05" db="EMBL/GenBank/DDBJ databases">
        <title>Comparative analysis of secretome profiles of manganese(II)-oxidizing ascomycete fungi.</title>
        <authorList>
            <consortium name="DOE Joint Genome Institute"/>
            <person name="Zeiner C.A."/>
            <person name="Purvine S.O."/>
            <person name="Zink E.M."/>
            <person name="Wu S."/>
            <person name="Pasa-Tolic L."/>
            <person name="Chaput D.L."/>
            <person name="Haridas S."/>
            <person name="Grigoriev I.V."/>
            <person name="Santelli C.M."/>
            <person name="Hansel C.M."/>
        </authorList>
    </citation>
    <scope>NUCLEOTIDE SEQUENCE [LARGE SCALE GENOMIC DNA]</scope>
    <source>
        <strain evidence="1 2">SRC1lrK2f</strain>
    </source>
</reference>
<dbReference type="VEuPathDB" id="FungiDB:CC77DRAFT_1063661"/>
<dbReference type="RefSeq" id="XP_018383764.1">
    <property type="nucleotide sequence ID" value="XM_018528644.1"/>
</dbReference>
<dbReference type="InterPro" id="IPR038586">
    <property type="entry name" value="Tctex-1-like_sf"/>
</dbReference>
<dbReference type="STRING" id="5599.A0A177DF12"/>
<dbReference type="PANTHER" id="PTHR21255:SF4">
    <property type="entry name" value="DYNEIN LIGHT CHAIN TCTEX-TYPE"/>
    <property type="match status" value="1"/>
</dbReference>
<dbReference type="GeneID" id="29114238"/>
<protein>
    <submittedName>
        <fullName evidence="1">Tctex-1-domain-containing protein</fullName>
    </submittedName>
</protein>
<dbReference type="GO" id="GO:0045505">
    <property type="term" value="F:dynein intermediate chain binding"/>
    <property type="evidence" value="ECO:0007669"/>
    <property type="project" value="TreeGrafter"/>
</dbReference>
<evidence type="ECO:0000313" key="1">
    <source>
        <dbReference type="EMBL" id="OAG18343.1"/>
    </source>
</evidence>
<dbReference type="AlphaFoldDB" id="A0A177DF12"/>
<dbReference type="EMBL" id="KV441484">
    <property type="protein sequence ID" value="OAG18343.1"/>
    <property type="molecule type" value="Genomic_DNA"/>
</dbReference>
<dbReference type="CDD" id="cd21456">
    <property type="entry name" value="DLC-like_SpDlc1-like"/>
    <property type="match status" value="1"/>
</dbReference>
<dbReference type="Pfam" id="PF03645">
    <property type="entry name" value="Tctex-1"/>
    <property type="match status" value="1"/>
</dbReference>
<dbReference type="Proteomes" id="UP000077248">
    <property type="component" value="Unassembled WGS sequence"/>
</dbReference>
<dbReference type="PANTHER" id="PTHR21255">
    <property type="entry name" value="T-COMPLEX-ASSOCIATED-TESTIS-EXPRESSED 1/ DYNEIN LIGHT CHAIN"/>
    <property type="match status" value="1"/>
</dbReference>
<dbReference type="GO" id="GO:0007018">
    <property type="term" value="P:microtubule-based movement"/>
    <property type="evidence" value="ECO:0007669"/>
    <property type="project" value="TreeGrafter"/>
</dbReference>
<evidence type="ECO:0000313" key="2">
    <source>
        <dbReference type="Proteomes" id="UP000077248"/>
    </source>
</evidence>
<dbReference type="GO" id="GO:0005737">
    <property type="term" value="C:cytoplasm"/>
    <property type="evidence" value="ECO:0007669"/>
    <property type="project" value="TreeGrafter"/>
</dbReference>
<accession>A0A177DF12</accession>
<keyword evidence="2" id="KW-1185">Reference proteome</keyword>
<proteinExistence type="predicted"/>